<dbReference type="InterPro" id="IPR011335">
    <property type="entry name" value="Restrct_endonuc-II-like"/>
</dbReference>
<feature type="domain" description="TnsA endonuclease C-terminal" evidence="1">
    <location>
        <begin position="170"/>
        <end position="254"/>
    </location>
</feature>
<evidence type="ECO:0008006" key="5">
    <source>
        <dbReference type="Google" id="ProtNLM"/>
    </source>
</evidence>
<protein>
    <recommendedName>
        <fullName evidence="5">TnsA endonuclease-like protein</fullName>
    </recommendedName>
</protein>
<dbReference type="Pfam" id="PF08722">
    <property type="entry name" value="Tn7_TnsA-like_N"/>
    <property type="match status" value="1"/>
</dbReference>
<dbReference type="Gene3D" id="1.10.10.10">
    <property type="entry name" value="Winged helix-like DNA-binding domain superfamily/Winged helix DNA-binding domain"/>
    <property type="match status" value="1"/>
</dbReference>
<dbReference type="CDD" id="cd22362">
    <property type="entry name" value="TnsA_endonuclease-like"/>
    <property type="match status" value="1"/>
</dbReference>
<sequence>MRGIRKWTEGAIERLQLEGRGKGTKEKYLPWIEATEMSSLGRSRRVQGIKVQREHHFLSDVEWNLFLLLEYSQDVVDIREQYPLDRELTVEIAASLGIRHPYYPGTHVPTVMTSDFLVTRSYEGRLVHEVFDAKREQEAEDARSIEKLQIQRAYFNGMGYRHHLVFHSSIPTLKVKNVEWARQAVPKLGELAEFTDCLSDAATTMRAEIQQYSKRSITLSQYCTDFDYRTGFPRGTGLRTARILIHSHEIATDLNNPDLPNSPLSAFRVIVPVVAATRLGAK</sequence>
<dbReference type="SUPFAM" id="SSF52980">
    <property type="entry name" value="Restriction endonuclease-like"/>
    <property type="match status" value="1"/>
</dbReference>
<name>A0ABQ4QAB1_9BURK</name>
<organism evidence="3 4">
    <name type="scientific">Noviherbaspirillum aridicola</name>
    <dbReference type="NCBI Taxonomy" id="2849687"/>
    <lineage>
        <taxon>Bacteria</taxon>
        <taxon>Pseudomonadati</taxon>
        <taxon>Pseudomonadota</taxon>
        <taxon>Betaproteobacteria</taxon>
        <taxon>Burkholderiales</taxon>
        <taxon>Oxalobacteraceae</taxon>
        <taxon>Noviherbaspirillum</taxon>
    </lineage>
</organism>
<dbReference type="InterPro" id="IPR011856">
    <property type="entry name" value="tRNA_endonuc-like_dom_sf"/>
</dbReference>
<dbReference type="Proteomes" id="UP000887222">
    <property type="component" value="Unassembled WGS sequence"/>
</dbReference>
<dbReference type="Gene3D" id="3.40.1350.10">
    <property type="match status" value="1"/>
</dbReference>
<dbReference type="InterPro" id="IPR036388">
    <property type="entry name" value="WH-like_DNA-bd_sf"/>
</dbReference>
<reference evidence="3 4" key="1">
    <citation type="journal article" date="2022" name="Int. J. Syst. Evol. Microbiol.">
        <title>Noviherbaspirillum aridicola sp. nov., isolated from an arid soil in Pakistan.</title>
        <authorList>
            <person name="Khan I.U."/>
            <person name="Saqib M."/>
            <person name="Amin A."/>
            <person name="Hussain F."/>
            <person name="Li L."/>
            <person name="Liu Y.H."/>
            <person name="Fang B.Z."/>
            <person name="Ahmed I."/>
            <person name="Li W.J."/>
        </authorList>
    </citation>
    <scope>NUCLEOTIDE SEQUENCE [LARGE SCALE GENOMIC DNA]</scope>
    <source>
        <strain evidence="3 4">NCCP-691</strain>
    </source>
</reference>
<comment type="caution">
    <text evidence="3">The sequence shown here is derived from an EMBL/GenBank/DDBJ whole genome shotgun (WGS) entry which is preliminary data.</text>
</comment>
<dbReference type="EMBL" id="BPMK01000022">
    <property type="protein sequence ID" value="GIZ53916.1"/>
    <property type="molecule type" value="Genomic_DNA"/>
</dbReference>
<evidence type="ECO:0000259" key="1">
    <source>
        <dbReference type="Pfam" id="PF08721"/>
    </source>
</evidence>
<dbReference type="InterPro" id="IPR014833">
    <property type="entry name" value="TnsA_N"/>
</dbReference>
<proteinExistence type="predicted"/>
<feature type="domain" description="TnsA endonuclease N-terminal" evidence="2">
    <location>
        <begin position="73"/>
        <end position="165"/>
    </location>
</feature>
<evidence type="ECO:0000313" key="4">
    <source>
        <dbReference type="Proteomes" id="UP000887222"/>
    </source>
</evidence>
<accession>A0ABQ4QAB1</accession>
<dbReference type="RefSeq" id="WP_220810327.1">
    <property type="nucleotide sequence ID" value="NZ_BPMK01000022.1"/>
</dbReference>
<evidence type="ECO:0000259" key="2">
    <source>
        <dbReference type="Pfam" id="PF08722"/>
    </source>
</evidence>
<gene>
    <name evidence="3" type="ORF">NCCP691_39300</name>
</gene>
<keyword evidence="4" id="KW-1185">Reference proteome</keyword>
<evidence type="ECO:0000313" key="3">
    <source>
        <dbReference type="EMBL" id="GIZ53916.1"/>
    </source>
</evidence>
<dbReference type="InterPro" id="IPR014832">
    <property type="entry name" value="TnsA_C"/>
</dbReference>
<dbReference type="Pfam" id="PF08721">
    <property type="entry name" value="Tn7_Tnp_TnsA_C"/>
    <property type="match status" value="1"/>
</dbReference>